<organism evidence="1 2">
    <name type="scientific">Calycina marina</name>
    <dbReference type="NCBI Taxonomy" id="1763456"/>
    <lineage>
        <taxon>Eukaryota</taxon>
        <taxon>Fungi</taxon>
        <taxon>Dikarya</taxon>
        <taxon>Ascomycota</taxon>
        <taxon>Pezizomycotina</taxon>
        <taxon>Leotiomycetes</taxon>
        <taxon>Helotiales</taxon>
        <taxon>Pezizellaceae</taxon>
        <taxon>Calycina</taxon>
    </lineage>
</organism>
<reference evidence="1" key="1">
    <citation type="journal article" date="2021" name="IMA Fungus">
        <title>Genomic characterization of three marine fungi, including Emericellopsis atlantica sp. nov. with signatures of a generalist lifestyle and marine biomass degradation.</title>
        <authorList>
            <person name="Hagestad O.C."/>
            <person name="Hou L."/>
            <person name="Andersen J.H."/>
            <person name="Hansen E.H."/>
            <person name="Altermark B."/>
            <person name="Li C."/>
            <person name="Kuhnert E."/>
            <person name="Cox R.J."/>
            <person name="Crous P.W."/>
            <person name="Spatafora J.W."/>
            <person name="Lail K."/>
            <person name="Amirebrahimi M."/>
            <person name="Lipzen A."/>
            <person name="Pangilinan J."/>
            <person name="Andreopoulos W."/>
            <person name="Hayes R.D."/>
            <person name="Ng V."/>
            <person name="Grigoriev I.V."/>
            <person name="Jackson S.A."/>
            <person name="Sutton T.D.S."/>
            <person name="Dobson A.D.W."/>
            <person name="Rama T."/>
        </authorList>
    </citation>
    <scope>NUCLEOTIDE SEQUENCE</scope>
    <source>
        <strain evidence="1">TRa3180A</strain>
    </source>
</reference>
<dbReference type="Proteomes" id="UP000887226">
    <property type="component" value="Unassembled WGS sequence"/>
</dbReference>
<sequence length="152" mass="16219">MATSTPVPSSSSTQPICLSFPLPKSNDARIHLQLTNQKSSILLFLTTAMKGDTSTGAPLGSFVYALPDRLNPGQCLSTPLFTYESSLEFTTRLAKLLARRTGKPVYVGNSISFASAGLGGTIEEEMEGFKMVVKVVMEEVEKAGGEKIVNGN</sequence>
<dbReference type="InterPro" id="IPR032157">
    <property type="entry name" value="PAC4"/>
</dbReference>
<evidence type="ECO:0008006" key="3">
    <source>
        <dbReference type="Google" id="ProtNLM"/>
    </source>
</evidence>
<proteinExistence type="predicted"/>
<keyword evidence="2" id="KW-1185">Reference proteome</keyword>
<protein>
    <recommendedName>
        <fullName evidence="3">20S proteasome chaperone domain-containing protein</fullName>
    </recommendedName>
</protein>
<evidence type="ECO:0000313" key="2">
    <source>
        <dbReference type="Proteomes" id="UP000887226"/>
    </source>
</evidence>
<dbReference type="Pfam" id="PF16093">
    <property type="entry name" value="PAC4"/>
    <property type="match status" value="1"/>
</dbReference>
<dbReference type="Gene3D" id="3.30.230.100">
    <property type="match status" value="1"/>
</dbReference>
<accession>A0A9P7Z243</accession>
<name>A0A9P7Z243_9HELO</name>
<dbReference type="OrthoDB" id="5407417at2759"/>
<gene>
    <name evidence="1" type="ORF">BJ878DRAFT_423535</name>
</gene>
<dbReference type="AlphaFoldDB" id="A0A9P7Z243"/>
<dbReference type="GO" id="GO:0043248">
    <property type="term" value="P:proteasome assembly"/>
    <property type="evidence" value="ECO:0007669"/>
    <property type="project" value="InterPro"/>
</dbReference>
<comment type="caution">
    <text evidence="1">The sequence shown here is derived from an EMBL/GenBank/DDBJ whole genome shotgun (WGS) entry which is preliminary data.</text>
</comment>
<evidence type="ECO:0000313" key="1">
    <source>
        <dbReference type="EMBL" id="KAG9243470.1"/>
    </source>
</evidence>
<dbReference type="EMBL" id="MU253974">
    <property type="protein sequence ID" value="KAG9243470.1"/>
    <property type="molecule type" value="Genomic_DNA"/>
</dbReference>